<name>A0ABU7ULZ7_9CLOT</name>
<evidence type="ECO:0000259" key="9">
    <source>
        <dbReference type="Pfam" id="PF14686"/>
    </source>
</evidence>
<dbReference type="SUPFAM" id="SSF74650">
    <property type="entry name" value="Galactose mutarotase-like"/>
    <property type="match status" value="1"/>
</dbReference>
<comment type="caution">
    <text evidence="10">The sequence shown here is derived from an EMBL/GenBank/DDBJ whole genome shotgun (WGS) entry which is preliminary data.</text>
</comment>
<keyword evidence="11" id="KW-1185">Reference proteome</keyword>
<keyword evidence="6" id="KW-0732">Signal</keyword>
<dbReference type="InterPro" id="IPR051850">
    <property type="entry name" value="Polysacch_Lyase_4"/>
</dbReference>
<dbReference type="CDD" id="cd10320">
    <property type="entry name" value="RGL4_N"/>
    <property type="match status" value="1"/>
</dbReference>
<dbReference type="GO" id="GO:0016829">
    <property type="term" value="F:lyase activity"/>
    <property type="evidence" value="ECO:0007669"/>
    <property type="project" value="UniProtKB-KW"/>
</dbReference>
<proteinExistence type="inferred from homology"/>
<evidence type="ECO:0000256" key="3">
    <source>
        <dbReference type="ARBA" id="ARBA00010418"/>
    </source>
</evidence>
<keyword evidence="7 10" id="KW-0456">Lyase</keyword>
<dbReference type="SUPFAM" id="SSF49785">
    <property type="entry name" value="Galactose-binding domain-like"/>
    <property type="match status" value="1"/>
</dbReference>
<dbReference type="EMBL" id="JAZHFS010000007">
    <property type="protein sequence ID" value="MEF2112438.1"/>
    <property type="molecule type" value="Genomic_DNA"/>
</dbReference>
<reference evidence="10 11" key="1">
    <citation type="submission" date="2023-11" db="EMBL/GenBank/DDBJ databases">
        <title>Draft genome sequence of a psychrophilic Clostridium strain from permafrost water brine.</title>
        <authorList>
            <person name="Shcherbakova V.A."/>
            <person name="Trubitsyn V.E."/>
            <person name="Zakharyuk A.G."/>
        </authorList>
    </citation>
    <scope>NUCLEOTIDE SEQUENCE [LARGE SCALE GENOMIC DNA]</scope>
    <source>
        <strain evidence="10 11">14F</strain>
    </source>
</reference>
<evidence type="ECO:0000256" key="1">
    <source>
        <dbReference type="ARBA" id="ARBA00001324"/>
    </source>
</evidence>
<dbReference type="Pfam" id="PF06045">
    <property type="entry name" value="Rhamnogal_lyase"/>
    <property type="match status" value="1"/>
</dbReference>
<gene>
    <name evidence="10" type="ORF">SJI18_08970</name>
</gene>
<dbReference type="CDD" id="cd10317">
    <property type="entry name" value="RGL4_C"/>
    <property type="match status" value="1"/>
</dbReference>
<feature type="domain" description="Rhamnogalacturonan lyase" evidence="9">
    <location>
        <begin position="336"/>
        <end position="398"/>
    </location>
</feature>
<dbReference type="InterPro" id="IPR011013">
    <property type="entry name" value="Gal_mutarotase_sf_dom"/>
</dbReference>
<dbReference type="PANTHER" id="PTHR32018:SF1">
    <property type="entry name" value="RHAMNOGALACTURONAN ENDOLYASE"/>
    <property type="match status" value="1"/>
</dbReference>
<dbReference type="InterPro" id="IPR010325">
    <property type="entry name" value="Rhamnogal_lyase"/>
</dbReference>
<dbReference type="Gene3D" id="2.70.98.10">
    <property type="match status" value="1"/>
</dbReference>
<accession>A0ABU7ULZ7</accession>
<evidence type="ECO:0000256" key="2">
    <source>
        <dbReference type="ARBA" id="ARBA00004613"/>
    </source>
</evidence>
<evidence type="ECO:0000256" key="7">
    <source>
        <dbReference type="ARBA" id="ARBA00023239"/>
    </source>
</evidence>
<comment type="catalytic activity">
    <reaction evidence="1">
        <text>Endotype eliminative cleavage of L-alpha-rhamnopyranosyl-(1-&gt;4)-alpha-D-galactopyranosyluronic acid bonds of rhamnogalacturonan I domains in ramified hairy regions of pectin leaving L-rhamnopyranose at the reducing end and 4-deoxy-4,5-unsaturated D-galactopyranosyluronic acid at the non-reducing end.</text>
        <dbReference type="EC" id="4.2.2.23"/>
    </reaction>
</comment>
<dbReference type="InterPro" id="IPR013784">
    <property type="entry name" value="Carb-bd-like_fold"/>
</dbReference>
<dbReference type="EC" id="4.2.2.23" evidence="4"/>
<evidence type="ECO:0000313" key="11">
    <source>
        <dbReference type="Proteomes" id="UP001498469"/>
    </source>
</evidence>
<comment type="similarity">
    <text evidence="3">Belongs to the polysaccharide lyase 4 family.</text>
</comment>
<evidence type="ECO:0000259" key="8">
    <source>
        <dbReference type="Pfam" id="PF14683"/>
    </source>
</evidence>
<keyword evidence="5" id="KW-0964">Secreted</keyword>
<protein>
    <recommendedName>
        <fullName evidence="4">rhamnogalacturonan endolyase</fullName>
        <ecNumber evidence="4">4.2.2.23</ecNumber>
    </recommendedName>
</protein>
<dbReference type="Proteomes" id="UP001498469">
    <property type="component" value="Unassembled WGS sequence"/>
</dbReference>
<dbReference type="InterPro" id="IPR008979">
    <property type="entry name" value="Galactose-bd-like_sf"/>
</dbReference>
<evidence type="ECO:0000256" key="4">
    <source>
        <dbReference type="ARBA" id="ARBA00012437"/>
    </source>
</evidence>
<dbReference type="RefSeq" id="WP_331702055.1">
    <property type="nucleotide sequence ID" value="NZ_JAZHFS010000007.1"/>
</dbReference>
<dbReference type="Gene3D" id="2.60.120.260">
    <property type="entry name" value="Galactose-binding domain-like"/>
    <property type="match status" value="1"/>
</dbReference>
<dbReference type="InterPro" id="IPR029413">
    <property type="entry name" value="RG-lyase_II"/>
</dbReference>
<organism evidence="10 11">
    <name type="scientific">Clostridium frigoriphilum</name>
    <dbReference type="NCBI Taxonomy" id="443253"/>
    <lineage>
        <taxon>Bacteria</taxon>
        <taxon>Bacillati</taxon>
        <taxon>Bacillota</taxon>
        <taxon>Clostridia</taxon>
        <taxon>Eubacteriales</taxon>
        <taxon>Clostridiaceae</taxon>
        <taxon>Clostridium</taxon>
    </lineage>
</organism>
<dbReference type="Gene3D" id="2.60.40.1120">
    <property type="entry name" value="Carboxypeptidase-like, regulatory domain"/>
    <property type="match status" value="1"/>
</dbReference>
<evidence type="ECO:0000256" key="6">
    <source>
        <dbReference type="ARBA" id="ARBA00022729"/>
    </source>
</evidence>
<dbReference type="Pfam" id="PF14686">
    <property type="entry name" value="fn3_3"/>
    <property type="match status" value="1"/>
</dbReference>
<sequence>MMILRNYYIKGCEIMDDEVKLIVNGLKSIISNGILTVEFNENAVATSLVKNNKELIKNLNGADNDPDKNHTFYLDYHAEGKFRNFKAAELKVITNNKDEVHITYIDRTSLLYIEYNIIMKKGESGIYSYAVVKNNIKKEFRLSELRTVYRLDYNIFDHAYNSERKGKQPTHDYLNKNKKIQDETYELPDGEMYTNGKVYSKYDYVGYFKDNHFWGQYGKEFGFWFIPVSTEYYPSGPLKQELLVHYDSIILNYMTGAHFGTGDFNVPTDWEKMYGPWYIYINCGNEEEMINDARKKANTEEKKWPYTCINEPLYPLDRSNVSGQLIITHNRSSEEAMVVLAKSGGEFIRQKGDYIFYSQSDKEGKFLINNVRPGTYTLYAYATKGDVTRQLSKDYIVVGNDNLDLGEIIWNPPYHKNKLWQIGKANRTAKEFKFGNELRNYKWKDMVPENLDYVIGKSKESEDWYYAQTKPGNWNIKFNMDKNYEKRFYLTISIASATKNKIDGKVEPTLIVKVNGKVVKSTDYISDTSIYRSAMKSGWYHLEEVEFGSNILNLGENVITFTTCNAAIMYDTIILESN</sequence>
<comment type="subcellular location">
    <subcellularLocation>
        <location evidence="2">Secreted</location>
    </subcellularLocation>
</comment>
<dbReference type="Pfam" id="PF14683">
    <property type="entry name" value="CBM-like"/>
    <property type="match status" value="1"/>
</dbReference>
<dbReference type="SUPFAM" id="SSF49452">
    <property type="entry name" value="Starch-binding domain-like"/>
    <property type="match status" value="1"/>
</dbReference>
<dbReference type="PANTHER" id="PTHR32018">
    <property type="entry name" value="RHAMNOGALACTURONATE LYASE FAMILY PROTEIN"/>
    <property type="match status" value="1"/>
</dbReference>
<feature type="domain" description="Rhamnogalacturonan lyase" evidence="8">
    <location>
        <begin position="419"/>
        <end position="575"/>
    </location>
</feature>
<evidence type="ECO:0000313" key="10">
    <source>
        <dbReference type="EMBL" id="MEF2112438.1"/>
    </source>
</evidence>
<dbReference type="CDD" id="cd10316">
    <property type="entry name" value="RGL4_M"/>
    <property type="match status" value="1"/>
</dbReference>
<evidence type="ECO:0000256" key="5">
    <source>
        <dbReference type="ARBA" id="ARBA00022525"/>
    </source>
</evidence>
<dbReference type="InterPro" id="IPR029411">
    <property type="entry name" value="RG-lyase_III"/>
</dbReference>
<dbReference type="InterPro" id="IPR014718">
    <property type="entry name" value="GH-type_carb-bd"/>
</dbReference>